<dbReference type="InterPro" id="IPR011765">
    <property type="entry name" value="Pept_M16_N"/>
</dbReference>
<dbReference type="PANTHER" id="PTHR11851:SF134">
    <property type="entry name" value="ZINC-DEPENDENT PROTEASE"/>
    <property type="match status" value="1"/>
</dbReference>
<comment type="caution">
    <text evidence="3">The sequence shown here is derived from an EMBL/GenBank/DDBJ whole genome shotgun (WGS) entry which is preliminary data.</text>
</comment>
<dbReference type="RefSeq" id="WP_132416879.1">
    <property type="nucleotide sequence ID" value="NZ_SKFG01000002.1"/>
</dbReference>
<dbReference type="GO" id="GO:0046872">
    <property type="term" value="F:metal ion binding"/>
    <property type="evidence" value="ECO:0007669"/>
    <property type="project" value="InterPro"/>
</dbReference>
<keyword evidence="4" id="KW-1185">Reference proteome</keyword>
<feature type="domain" description="Peptidase M16 N-terminal" evidence="1">
    <location>
        <begin position="62"/>
        <end position="174"/>
    </location>
</feature>
<dbReference type="OrthoDB" id="9811314at2"/>
<dbReference type="Pfam" id="PF00675">
    <property type="entry name" value="Peptidase_M16"/>
    <property type="match status" value="1"/>
</dbReference>
<sequence>MQIIPYKRLNETLYVDRLPNGLTVYVLPKQGFQKTYATFATKYGSIDNHFQAQGAEEMRVPDGIAHFLEHKMFEEPEGDVFNKFSTLGASANAFTSFDRTVYLFSATEHVTHNLETLLDFVQRPYWTEESVEKEKGIIGQEIKMYQDNPDWRAYYGLIEAMYKVHPIHIDIAGTIESISKITKQTLLDCYHTFYHPSNMVLFIVGGVEPNEIIQFVTDNQASKTFPKQGEINRFFEPEPSEINEKQRVSEFEISLPKCLMGFKEDAPRVKGKELLKQELTTKLMMDMLFSGSSPIYQRLYDEGLISDGFGYEYNCALNYAFSMIGGDTKDPEQLIARLKQEIGAVMDSGIDAASFERIRKKRIGSFLRMLNSPEAIANDFTKYLFNGMNMFDILPIYEQMTVEEVNSRLREHFDWSRSAVNIVKSK</sequence>
<evidence type="ECO:0000313" key="4">
    <source>
        <dbReference type="Proteomes" id="UP000295418"/>
    </source>
</evidence>
<dbReference type="EMBL" id="SKFG01000002">
    <property type="protein sequence ID" value="TCZ80236.1"/>
    <property type="molecule type" value="Genomic_DNA"/>
</dbReference>
<protein>
    <submittedName>
        <fullName evidence="3">Insulinase family protein</fullName>
    </submittedName>
</protein>
<dbReference type="AlphaFoldDB" id="A0A4R4EJ74"/>
<proteinExistence type="predicted"/>
<dbReference type="Proteomes" id="UP000295418">
    <property type="component" value="Unassembled WGS sequence"/>
</dbReference>
<dbReference type="Gene3D" id="3.30.830.10">
    <property type="entry name" value="Metalloenzyme, LuxS/M16 peptidase-like"/>
    <property type="match status" value="2"/>
</dbReference>
<dbReference type="SUPFAM" id="SSF63411">
    <property type="entry name" value="LuxS/MPP-like metallohydrolase"/>
    <property type="match status" value="2"/>
</dbReference>
<feature type="domain" description="Peptidase M16 C-terminal" evidence="2">
    <location>
        <begin position="180"/>
        <end position="360"/>
    </location>
</feature>
<gene>
    <name evidence="3" type="ORF">E0485_03950</name>
</gene>
<dbReference type="InterPro" id="IPR011249">
    <property type="entry name" value="Metalloenz_LuxS/M16"/>
</dbReference>
<organism evidence="3 4">
    <name type="scientific">Paenibacillus albiflavus</name>
    <dbReference type="NCBI Taxonomy" id="2545760"/>
    <lineage>
        <taxon>Bacteria</taxon>
        <taxon>Bacillati</taxon>
        <taxon>Bacillota</taxon>
        <taxon>Bacilli</taxon>
        <taxon>Bacillales</taxon>
        <taxon>Paenibacillaceae</taxon>
        <taxon>Paenibacillus</taxon>
    </lineage>
</organism>
<reference evidence="3 4" key="1">
    <citation type="submission" date="2019-03" db="EMBL/GenBank/DDBJ databases">
        <authorList>
            <person name="Kim M.K.M."/>
        </authorList>
    </citation>
    <scope>NUCLEOTIDE SEQUENCE [LARGE SCALE GENOMIC DNA]</scope>
    <source>
        <strain evidence="3 4">18JY21-1</strain>
    </source>
</reference>
<name>A0A4R4EJ74_9BACL</name>
<dbReference type="PANTHER" id="PTHR11851">
    <property type="entry name" value="METALLOPROTEASE"/>
    <property type="match status" value="1"/>
</dbReference>
<dbReference type="NCBIfam" id="NF047421">
    <property type="entry name" value="YfmH_fam"/>
    <property type="match status" value="1"/>
</dbReference>
<dbReference type="Pfam" id="PF05193">
    <property type="entry name" value="Peptidase_M16_C"/>
    <property type="match status" value="1"/>
</dbReference>
<dbReference type="InterPro" id="IPR007863">
    <property type="entry name" value="Peptidase_M16_C"/>
</dbReference>
<evidence type="ECO:0000259" key="1">
    <source>
        <dbReference type="Pfam" id="PF00675"/>
    </source>
</evidence>
<evidence type="ECO:0000313" key="3">
    <source>
        <dbReference type="EMBL" id="TCZ80236.1"/>
    </source>
</evidence>
<accession>A0A4R4EJ74</accession>
<dbReference type="InterPro" id="IPR050361">
    <property type="entry name" value="MPP/UQCRC_Complex"/>
</dbReference>
<evidence type="ECO:0000259" key="2">
    <source>
        <dbReference type="Pfam" id="PF05193"/>
    </source>
</evidence>